<feature type="domain" description="ABC3 transporter permease C-terminal" evidence="12">
    <location>
        <begin position="270"/>
        <end position="380"/>
    </location>
</feature>
<evidence type="ECO:0000256" key="5">
    <source>
        <dbReference type="ARBA" id="ARBA00022448"/>
    </source>
</evidence>
<dbReference type="PANTHER" id="PTHR43738:SF1">
    <property type="entry name" value="HEMIN TRANSPORT SYSTEM PERMEASE PROTEIN HRTB-RELATED"/>
    <property type="match status" value="1"/>
</dbReference>
<feature type="transmembrane region" description="Helical" evidence="11">
    <location>
        <begin position="268"/>
        <end position="291"/>
    </location>
</feature>
<feature type="transmembrane region" description="Helical" evidence="11">
    <location>
        <begin position="361"/>
        <end position="385"/>
    </location>
</feature>
<evidence type="ECO:0000313" key="14">
    <source>
        <dbReference type="EMBL" id="AOH39434.1"/>
    </source>
</evidence>
<evidence type="ECO:0000256" key="1">
    <source>
        <dbReference type="ARBA" id="ARBA00004651"/>
    </source>
</evidence>
<evidence type="ECO:0000256" key="2">
    <source>
        <dbReference type="ARBA" id="ARBA00008697"/>
    </source>
</evidence>
<keyword evidence="5" id="KW-0813">Transport</keyword>
<gene>
    <name evidence="14" type="ORF">BCB69_05430</name>
</gene>
<feature type="transmembrane region" description="Helical" evidence="11">
    <location>
        <begin position="21"/>
        <end position="42"/>
    </location>
</feature>
<dbReference type="AlphaFoldDB" id="A0A1B3WEP0"/>
<feature type="transmembrane region" description="Helical" evidence="11">
    <location>
        <begin position="311"/>
        <end position="341"/>
    </location>
</feature>
<comment type="function">
    <text evidence="10">Part of the ABC transporter complex hrt involved in hemin import. Responsible for the translocation of the substrate across the membrane.</text>
</comment>
<dbReference type="Pfam" id="PF12704">
    <property type="entry name" value="MacB_PCD"/>
    <property type="match status" value="1"/>
</dbReference>
<dbReference type="Proteomes" id="UP000094757">
    <property type="component" value="Chromosome"/>
</dbReference>
<evidence type="ECO:0000256" key="6">
    <source>
        <dbReference type="ARBA" id="ARBA00022475"/>
    </source>
</evidence>
<comment type="similarity">
    <text evidence="2">Belongs to the ABC-4 integral membrane protein family. HrtB subfamily.</text>
</comment>
<dbReference type="InterPro" id="IPR003838">
    <property type="entry name" value="ABC3_permease_C"/>
</dbReference>
<evidence type="ECO:0000256" key="8">
    <source>
        <dbReference type="ARBA" id="ARBA00022989"/>
    </source>
</evidence>
<reference evidence="15" key="1">
    <citation type="submission" date="2016-08" db="EMBL/GenBank/DDBJ databases">
        <authorList>
            <person name="Holder M.E."/>
            <person name="Ajami N.J."/>
            <person name="Petrosino J.F."/>
        </authorList>
    </citation>
    <scope>NUCLEOTIDE SEQUENCE [LARGE SCALE GENOMIC DNA]</scope>
    <source>
        <strain evidence="15">F0677</strain>
    </source>
</reference>
<sequence>MTLRDLPIKTLKHKPLRTTALMLLTFFLSFVIFSGSLVIMSLQNGLGKLEDRLGADIVVVPNSAKTKIDPKTMLLNGTPGYFYMDKEKMSLIQHIEGVDTVSPQIFLASLSASCCSVPVQIIGFDPDTDFLIQPWIRQSYNQELGHGDVVVGSSVNADVGDTIRFYNKDCRIVAKLENTGTSLDTAVYTKADTIRTLIDSSQQMGLNTMFTGDVNDIISSVYIKVKDGYDIKKVTDNINLRVRKVKAIQMKEMFSEIGSSLSGISQTVSVLIIAIWIMAFIILTISFSILVGERKREFALLRMMGLSRKRLAGLLLQESFLLSLAGGITGTGMGLLLIIPFGKLIETSLHLPFLIPTIGEIGLIVLGTLVMISIAGPLASGYAAYRLSHVDPATILREGN</sequence>
<evidence type="ECO:0000256" key="7">
    <source>
        <dbReference type="ARBA" id="ARBA00022692"/>
    </source>
</evidence>
<keyword evidence="6" id="KW-1003">Cell membrane</keyword>
<dbReference type="RefSeq" id="WP_069177238.1">
    <property type="nucleotide sequence ID" value="NZ_CP017037.1"/>
</dbReference>
<dbReference type="Pfam" id="PF02687">
    <property type="entry name" value="FtsX"/>
    <property type="match status" value="1"/>
</dbReference>
<protein>
    <recommendedName>
        <fullName evidence="4">Putative hemin transport system permease protein HrtB</fullName>
    </recommendedName>
</protein>
<name>A0A1B3WEP0_9FIRM</name>
<evidence type="ECO:0000256" key="3">
    <source>
        <dbReference type="ARBA" id="ARBA00011131"/>
    </source>
</evidence>
<keyword evidence="8 11" id="KW-1133">Transmembrane helix</keyword>
<dbReference type="EMBL" id="CP017037">
    <property type="protein sequence ID" value="AOH39434.1"/>
    <property type="molecule type" value="Genomic_DNA"/>
</dbReference>
<evidence type="ECO:0000256" key="10">
    <source>
        <dbReference type="ARBA" id="ARBA00024973"/>
    </source>
</evidence>
<keyword evidence="9 11" id="KW-0472">Membrane</keyword>
<evidence type="ECO:0000259" key="13">
    <source>
        <dbReference type="Pfam" id="PF12704"/>
    </source>
</evidence>
<accession>A0A1B3WEP0</accession>
<evidence type="ECO:0000313" key="15">
    <source>
        <dbReference type="Proteomes" id="UP000094757"/>
    </source>
</evidence>
<evidence type="ECO:0000256" key="9">
    <source>
        <dbReference type="ARBA" id="ARBA00023136"/>
    </source>
</evidence>
<dbReference type="GO" id="GO:0005886">
    <property type="term" value="C:plasma membrane"/>
    <property type="evidence" value="ECO:0007669"/>
    <property type="project" value="UniProtKB-SubCell"/>
</dbReference>
<dbReference type="InterPro" id="IPR025857">
    <property type="entry name" value="MacB_PCD"/>
</dbReference>
<proteinExistence type="inferred from homology"/>
<evidence type="ECO:0000256" key="4">
    <source>
        <dbReference type="ARBA" id="ARBA00016962"/>
    </source>
</evidence>
<dbReference type="KEGG" id="dpn:BCB69_05430"/>
<dbReference type="PANTHER" id="PTHR43738">
    <property type="entry name" value="ABC TRANSPORTER, MEMBRANE PROTEIN"/>
    <property type="match status" value="1"/>
</dbReference>
<dbReference type="InterPro" id="IPR051125">
    <property type="entry name" value="ABC-4/HrtB_transporter"/>
</dbReference>
<dbReference type="STRING" id="39950.BCB69_05430"/>
<feature type="domain" description="MacB-like periplasmic core" evidence="13">
    <location>
        <begin position="29"/>
        <end position="238"/>
    </location>
</feature>
<comment type="subunit">
    <text evidence="3">The complex is composed of two ATP-binding proteins (HrtA), two transmembrane proteins (HrtB) and a solute-binding protein.</text>
</comment>
<keyword evidence="7 11" id="KW-0812">Transmembrane</keyword>
<organism evidence="14 15">
    <name type="scientific">Dialister pneumosintes</name>
    <dbReference type="NCBI Taxonomy" id="39950"/>
    <lineage>
        <taxon>Bacteria</taxon>
        <taxon>Bacillati</taxon>
        <taxon>Bacillota</taxon>
        <taxon>Negativicutes</taxon>
        <taxon>Veillonellales</taxon>
        <taxon>Veillonellaceae</taxon>
        <taxon>Dialister</taxon>
    </lineage>
</organism>
<comment type="subcellular location">
    <subcellularLocation>
        <location evidence="1">Cell membrane</location>
        <topology evidence="1">Multi-pass membrane protein</topology>
    </subcellularLocation>
</comment>
<evidence type="ECO:0000259" key="12">
    <source>
        <dbReference type="Pfam" id="PF02687"/>
    </source>
</evidence>
<evidence type="ECO:0000256" key="11">
    <source>
        <dbReference type="SAM" id="Phobius"/>
    </source>
</evidence>